<dbReference type="OrthoDB" id="63070at2759"/>
<dbReference type="FunFam" id="2.130.10.10:FF:000492">
    <property type="entry name" value="LEC14B homolog isoform X2"/>
    <property type="match status" value="1"/>
</dbReference>
<dbReference type="Gene3D" id="2.130.10.10">
    <property type="entry name" value="YVTN repeat-like/Quinoprotein amine dehydrogenase"/>
    <property type="match status" value="1"/>
</dbReference>
<proteinExistence type="predicted"/>
<dbReference type="InterPro" id="IPR015943">
    <property type="entry name" value="WD40/YVTN_repeat-like_dom_sf"/>
</dbReference>
<dbReference type="GO" id="GO:0080008">
    <property type="term" value="C:Cul4-RING E3 ubiquitin ligase complex"/>
    <property type="evidence" value="ECO:0007669"/>
    <property type="project" value="TreeGrafter"/>
</dbReference>
<dbReference type="SUPFAM" id="SSF50978">
    <property type="entry name" value="WD40 repeat-like"/>
    <property type="match status" value="1"/>
</dbReference>
<dbReference type="SMART" id="SM00320">
    <property type="entry name" value="WD40"/>
    <property type="match status" value="2"/>
</dbReference>
<dbReference type="AlphaFoldDB" id="A0A9Q1QJN0"/>
<name>A0A9Q1QJN0_9CARY</name>
<dbReference type="Proteomes" id="UP001153076">
    <property type="component" value="Unassembled WGS sequence"/>
</dbReference>
<dbReference type="PANTHER" id="PTHR19847">
    <property type="entry name" value="DDB1- AND CUL4-ASSOCIATED FACTOR 11"/>
    <property type="match status" value="1"/>
</dbReference>
<dbReference type="PANTHER" id="PTHR19847:SF27">
    <property type="entry name" value="LEC14B HOMOLOG"/>
    <property type="match status" value="1"/>
</dbReference>
<keyword evidence="3" id="KW-1185">Reference proteome</keyword>
<evidence type="ECO:0000313" key="3">
    <source>
        <dbReference type="Proteomes" id="UP001153076"/>
    </source>
</evidence>
<sequence length="198" mass="22815">MEMCWTCSRQHGSTEQWKASLGRLALLLLGPLQNGPHMGAKARESMRVRRRDVLLQLGCARAPARQFKDFDYRWMEYPPKLKGVKHPNDQSLTTYTGHSVLRTLIRCHFSPEYSTGQKYIYTGSNDGAVYIYDVVTGALVSKLDHHETTVRDCSWHPSYPMIVSSSWDGTVVRSEIRGDDDVPPPPLRRRSRRRRHFL</sequence>
<dbReference type="EMBL" id="JAKOGI010000138">
    <property type="protein sequence ID" value="KAJ8442620.1"/>
    <property type="molecule type" value="Genomic_DNA"/>
</dbReference>
<feature type="region of interest" description="Disordered" evidence="1">
    <location>
        <begin position="175"/>
        <end position="198"/>
    </location>
</feature>
<organism evidence="2 3">
    <name type="scientific">Carnegiea gigantea</name>
    <dbReference type="NCBI Taxonomy" id="171969"/>
    <lineage>
        <taxon>Eukaryota</taxon>
        <taxon>Viridiplantae</taxon>
        <taxon>Streptophyta</taxon>
        <taxon>Embryophyta</taxon>
        <taxon>Tracheophyta</taxon>
        <taxon>Spermatophyta</taxon>
        <taxon>Magnoliopsida</taxon>
        <taxon>eudicotyledons</taxon>
        <taxon>Gunneridae</taxon>
        <taxon>Pentapetalae</taxon>
        <taxon>Caryophyllales</taxon>
        <taxon>Cactineae</taxon>
        <taxon>Cactaceae</taxon>
        <taxon>Cactoideae</taxon>
        <taxon>Echinocereeae</taxon>
        <taxon>Carnegiea</taxon>
    </lineage>
</organism>
<dbReference type="InterPro" id="IPR051859">
    <property type="entry name" value="DCAF"/>
</dbReference>
<gene>
    <name evidence="2" type="ORF">Cgig2_008396</name>
</gene>
<dbReference type="Pfam" id="PF00400">
    <property type="entry name" value="WD40"/>
    <property type="match status" value="2"/>
</dbReference>
<evidence type="ECO:0000256" key="1">
    <source>
        <dbReference type="SAM" id="MobiDB-lite"/>
    </source>
</evidence>
<dbReference type="InterPro" id="IPR001680">
    <property type="entry name" value="WD40_rpt"/>
</dbReference>
<dbReference type="InterPro" id="IPR036322">
    <property type="entry name" value="WD40_repeat_dom_sf"/>
</dbReference>
<dbReference type="GO" id="GO:0043161">
    <property type="term" value="P:proteasome-mediated ubiquitin-dependent protein catabolic process"/>
    <property type="evidence" value="ECO:0007669"/>
    <property type="project" value="TreeGrafter"/>
</dbReference>
<protein>
    <submittedName>
        <fullName evidence="2">Uncharacterized protein</fullName>
    </submittedName>
</protein>
<comment type="caution">
    <text evidence="2">The sequence shown here is derived from an EMBL/GenBank/DDBJ whole genome shotgun (WGS) entry which is preliminary data.</text>
</comment>
<evidence type="ECO:0000313" key="2">
    <source>
        <dbReference type="EMBL" id="KAJ8442620.1"/>
    </source>
</evidence>
<accession>A0A9Q1QJN0</accession>
<feature type="compositionally biased region" description="Basic residues" evidence="1">
    <location>
        <begin position="187"/>
        <end position="198"/>
    </location>
</feature>
<reference evidence="2" key="1">
    <citation type="submission" date="2022-04" db="EMBL/GenBank/DDBJ databases">
        <title>Carnegiea gigantea Genome sequencing and assembly v2.</title>
        <authorList>
            <person name="Copetti D."/>
            <person name="Sanderson M.J."/>
            <person name="Burquez A."/>
            <person name="Wojciechowski M.F."/>
        </authorList>
    </citation>
    <scope>NUCLEOTIDE SEQUENCE</scope>
    <source>
        <strain evidence="2">SGP5-SGP5p</strain>
        <tissue evidence="2">Aerial part</tissue>
    </source>
</reference>